<gene>
    <name evidence="1" type="ORF">SINV_05522</name>
</gene>
<evidence type="ECO:0000313" key="1">
    <source>
        <dbReference type="EMBL" id="EFZ10612.1"/>
    </source>
</evidence>
<dbReference type="OMA" id="KYINCET"/>
<proteinExistence type="predicted"/>
<accession>E9J990</accession>
<dbReference type="HOGENOM" id="CLU_1857786_0_0_1"/>
<sequence>MKEIAETILFFKLIVYTVKNGISPYSHKLRAQILLEIFPIPFSNIGGCKYINCETNAGYLVGILFKDIPSFQEISSCNSGCVPRYKKLPVIQIEESKLAETDDFNELVRQYVSLEGEQPCCKKDCAGFEKTSLYETGM</sequence>
<dbReference type="EMBL" id="GL769212">
    <property type="protein sequence ID" value="EFZ10612.1"/>
    <property type="molecule type" value="Genomic_DNA"/>
</dbReference>
<organism>
    <name type="scientific">Solenopsis invicta</name>
    <name type="common">Red imported fire ant</name>
    <name type="synonym">Solenopsis wagneri</name>
    <dbReference type="NCBI Taxonomy" id="13686"/>
    <lineage>
        <taxon>Eukaryota</taxon>
        <taxon>Metazoa</taxon>
        <taxon>Ecdysozoa</taxon>
        <taxon>Arthropoda</taxon>
        <taxon>Hexapoda</taxon>
        <taxon>Insecta</taxon>
        <taxon>Pterygota</taxon>
        <taxon>Neoptera</taxon>
        <taxon>Endopterygota</taxon>
        <taxon>Hymenoptera</taxon>
        <taxon>Apocrita</taxon>
        <taxon>Aculeata</taxon>
        <taxon>Formicoidea</taxon>
        <taxon>Formicidae</taxon>
        <taxon>Myrmicinae</taxon>
        <taxon>Solenopsis</taxon>
    </lineage>
</organism>
<feature type="non-terminal residue" evidence="1">
    <location>
        <position position="138"/>
    </location>
</feature>
<dbReference type="AlphaFoldDB" id="E9J990"/>
<reference evidence="1" key="1">
    <citation type="journal article" date="2011" name="Proc. Natl. Acad. Sci. U.S.A.">
        <title>The genome of the fire ant Solenopsis invicta.</title>
        <authorList>
            <person name="Wurm Y."/>
            <person name="Wang J."/>
            <person name="Riba-Grognuz O."/>
            <person name="Corona M."/>
            <person name="Nygaard S."/>
            <person name="Hunt B.G."/>
            <person name="Ingram K.K."/>
            <person name="Falquet L."/>
            <person name="Nipitwattanaphon M."/>
            <person name="Gotzek D."/>
            <person name="Dijkstra M.B."/>
            <person name="Oettler J."/>
            <person name="Comtesse F."/>
            <person name="Shih C.J."/>
            <person name="Wu W.J."/>
            <person name="Yang C.C."/>
            <person name="Thomas J."/>
            <person name="Beaudoing E."/>
            <person name="Pradervand S."/>
            <person name="Flegel V."/>
            <person name="Cook E.D."/>
            <person name="Fabbretti R."/>
            <person name="Stockinger H."/>
            <person name="Long L."/>
            <person name="Farmerie W.G."/>
            <person name="Oakey J."/>
            <person name="Boomsma J.J."/>
            <person name="Pamilo P."/>
            <person name="Yi S.V."/>
            <person name="Heinze J."/>
            <person name="Goodisman M.A."/>
            <person name="Farinelli L."/>
            <person name="Harshman K."/>
            <person name="Hulo N."/>
            <person name="Cerutti L."/>
            <person name="Xenarios I."/>
            <person name="Shoemaker D."/>
            <person name="Keller L."/>
        </authorList>
    </citation>
    <scope>NUCLEOTIDE SEQUENCE [LARGE SCALE GENOMIC DNA]</scope>
</reference>
<protein>
    <submittedName>
        <fullName evidence="1">Uncharacterized protein</fullName>
    </submittedName>
</protein>
<name>E9J990_SOLIN</name>